<organism evidence="11 12">
    <name type="scientific">Daphnia pulex</name>
    <name type="common">Water flea</name>
    <dbReference type="NCBI Taxonomy" id="6669"/>
    <lineage>
        <taxon>Eukaryota</taxon>
        <taxon>Metazoa</taxon>
        <taxon>Ecdysozoa</taxon>
        <taxon>Arthropoda</taxon>
        <taxon>Crustacea</taxon>
        <taxon>Branchiopoda</taxon>
        <taxon>Diplostraca</taxon>
        <taxon>Cladocera</taxon>
        <taxon>Anomopoda</taxon>
        <taxon>Daphniidae</taxon>
        <taxon>Daphnia</taxon>
    </lineage>
</organism>
<evidence type="ECO:0000256" key="7">
    <source>
        <dbReference type="ARBA" id="ARBA00023180"/>
    </source>
</evidence>
<evidence type="ECO:0000256" key="4">
    <source>
        <dbReference type="ARBA" id="ARBA00022833"/>
    </source>
</evidence>
<dbReference type="PANTHER" id="PTHR13723">
    <property type="entry name" value="ADAMTS A DISINTEGRIN AND METALLOPROTEASE WITH THROMBOSPONDIN MOTIFS PROTEASE"/>
    <property type="match status" value="1"/>
</dbReference>
<feature type="active site" evidence="8">
    <location>
        <position position="250"/>
    </location>
</feature>
<evidence type="ECO:0000256" key="1">
    <source>
        <dbReference type="ARBA" id="ARBA00022670"/>
    </source>
</evidence>
<evidence type="ECO:0000259" key="10">
    <source>
        <dbReference type="PROSITE" id="PS50215"/>
    </source>
</evidence>
<dbReference type="InterPro" id="IPR041645">
    <property type="entry name" value="ADAMTS_CR_2"/>
</dbReference>
<keyword evidence="4 8" id="KW-0862">Zinc</keyword>
<dbReference type="GO" id="GO:0030198">
    <property type="term" value="P:extracellular matrix organization"/>
    <property type="evidence" value="ECO:0000318"/>
    <property type="project" value="GO_Central"/>
</dbReference>
<evidence type="ECO:0000256" key="8">
    <source>
        <dbReference type="PROSITE-ProRule" id="PRU00276"/>
    </source>
</evidence>
<dbReference type="GO" id="GO:0046872">
    <property type="term" value="F:metal ion binding"/>
    <property type="evidence" value="ECO:0007669"/>
    <property type="project" value="UniProtKB-KW"/>
</dbReference>
<dbReference type="PANTHER" id="PTHR13723:SF294">
    <property type="entry name" value="A DISINTEGRIN AND METALLOPROTEINASE WITH THROMBOSPONDIN MOTIFS 7-LIKE PROTEIN"/>
    <property type="match status" value="1"/>
</dbReference>
<dbReference type="eggNOG" id="KOG3538">
    <property type="taxonomic scope" value="Eukaryota"/>
</dbReference>
<name>E9GBH0_DAPPU</name>
<dbReference type="OrthoDB" id="9942326at2759"/>
<evidence type="ECO:0000256" key="9">
    <source>
        <dbReference type="SAM" id="MobiDB-lite"/>
    </source>
</evidence>
<protein>
    <recommendedName>
        <fullName evidence="10">Peptidase M12B domain-containing protein</fullName>
    </recommendedName>
</protein>
<feature type="region of interest" description="Disordered" evidence="9">
    <location>
        <begin position="616"/>
        <end position="645"/>
    </location>
</feature>
<dbReference type="PhylomeDB" id="E9GBH0"/>
<feature type="binding site" evidence="8">
    <location>
        <position position="249"/>
    </location>
    <ligand>
        <name>Zn(2+)</name>
        <dbReference type="ChEBI" id="CHEBI:29105"/>
        <note>catalytic</note>
    </ligand>
</feature>
<dbReference type="HOGENOM" id="CLU_023955_0_0_1"/>
<dbReference type="EMBL" id="GL732538">
    <property type="protein sequence ID" value="EFX83156.1"/>
    <property type="molecule type" value="Genomic_DNA"/>
</dbReference>
<accession>E9GBH0</accession>
<dbReference type="Pfam" id="PF17771">
    <property type="entry name" value="ADAMTS_CR_2"/>
    <property type="match status" value="1"/>
</dbReference>
<dbReference type="InterPro" id="IPR001590">
    <property type="entry name" value="Peptidase_M12B"/>
</dbReference>
<dbReference type="Proteomes" id="UP000000305">
    <property type="component" value="Unassembled WGS sequence"/>
</dbReference>
<sequence>MIGAHIVRAVDPFPHLKAHQESCDVELPVQIKSNITRQSVVMEPETIEKRKSNKASTDKSSKNVGKNALEKTIGSKAAAPNKVIELGVFVDSAALSLFMPYLGAREYVKLRELILAFVNAMQALYHLPSLGQRVDLSIVYMEFHAKPPANLVNNGERGQLLDSFCSFQTKLNKPSDSDAEHWDMALLLSGLDFYAVEKGKNNYVTMGLSTVTGVCTDIYNCVIGEFGVTNQRGQPYPSTGFTSVYVMAHEIGHNLGMSHDSSGNVCATEGFIMSPSRGVVGEATWSTCSAKTLASITETCMNDLPSGNFPDYNHNKYGDRPGQLWSADEQCRILLRDKAAIAYFATNADIAESCNSMKCRTPNRDGYYSSGPALPGTVCGNSMWCNGGKCVSAGRALNVEAVRGGWSDWKNKTCSSGCLQKSRGAVESERECNNPKPSDVLHRCEGSSIKATICDDAQLCGEKSRPTPVEYAGQQCAKFSKLVPFIDPKGTGIQAAFSEKRPWQSCAIFCQRNDREGFYSPRFELNSLPEVSAHFPDGTWCGNDGQKDLYCLQRSCASTEVAEGLVRTSGISSDLDMANNAPMTGKVHHQIPAALEEYFMLDKDGKPVKEEIDEETVKAAEESLNSHSGYDDQDFITLKPPKSKI</sequence>
<dbReference type="KEGG" id="dpx:DAPPUDRAFT_316025"/>
<keyword evidence="7" id="KW-0325">Glycoprotein</keyword>
<evidence type="ECO:0000256" key="3">
    <source>
        <dbReference type="ARBA" id="ARBA00022801"/>
    </source>
</evidence>
<feature type="binding site" evidence="8">
    <location>
        <position position="253"/>
    </location>
    <ligand>
        <name>Zn(2+)</name>
        <dbReference type="ChEBI" id="CHEBI:29105"/>
        <note>catalytic</note>
    </ligand>
</feature>
<keyword evidence="3" id="KW-0378">Hydrolase</keyword>
<dbReference type="AlphaFoldDB" id="E9GBH0"/>
<dbReference type="Gene3D" id="3.40.390.10">
    <property type="entry name" value="Collagenase (Catalytic Domain)"/>
    <property type="match status" value="1"/>
</dbReference>
<dbReference type="FunCoup" id="E9GBH0">
    <property type="interactions" value="34"/>
</dbReference>
<dbReference type="GO" id="GO:0031012">
    <property type="term" value="C:extracellular matrix"/>
    <property type="evidence" value="ECO:0000318"/>
    <property type="project" value="GO_Central"/>
</dbReference>
<dbReference type="PROSITE" id="PS50215">
    <property type="entry name" value="ADAM_MEPRO"/>
    <property type="match status" value="1"/>
</dbReference>
<dbReference type="InterPro" id="IPR050439">
    <property type="entry name" value="ADAMTS_ADAMTS-like"/>
</dbReference>
<gene>
    <name evidence="11" type="ORF">DAPPUDRAFT_316025</name>
</gene>
<evidence type="ECO:0000313" key="11">
    <source>
        <dbReference type="EMBL" id="EFX83156.1"/>
    </source>
</evidence>
<dbReference type="InParanoid" id="E9GBH0"/>
<evidence type="ECO:0000256" key="2">
    <source>
        <dbReference type="ARBA" id="ARBA00022723"/>
    </source>
</evidence>
<comment type="caution">
    <text evidence="8">Lacks conserved residue(s) required for the propagation of feature annotation.</text>
</comment>
<dbReference type="GO" id="GO:0004222">
    <property type="term" value="F:metalloendopeptidase activity"/>
    <property type="evidence" value="ECO:0000318"/>
    <property type="project" value="GO_Central"/>
</dbReference>
<evidence type="ECO:0000256" key="5">
    <source>
        <dbReference type="ARBA" id="ARBA00023049"/>
    </source>
</evidence>
<feature type="region of interest" description="Disordered" evidence="9">
    <location>
        <begin position="44"/>
        <end position="64"/>
    </location>
</feature>
<evidence type="ECO:0000256" key="6">
    <source>
        <dbReference type="ARBA" id="ARBA00023157"/>
    </source>
</evidence>
<keyword evidence="6" id="KW-1015">Disulfide bond</keyword>
<dbReference type="OMA" id="CATEGFI"/>
<dbReference type="Gene3D" id="3.40.1620.60">
    <property type="match status" value="1"/>
</dbReference>
<keyword evidence="5" id="KW-0482">Metalloprotease</keyword>
<keyword evidence="12" id="KW-1185">Reference proteome</keyword>
<feature type="compositionally biased region" description="Basic and acidic residues" evidence="9">
    <location>
        <begin position="46"/>
        <end position="61"/>
    </location>
</feature>
<dbReference type="InterPro" id="IPR024079">
    <property type="entry name" value="MetalloPept_cat_dom_sf"/>
</dbReference>
<reference evidence="11 12" key="1">
    <citation type="journal article" date="2011" name="Science">
        <title>The ecoresponsive genome of Daphnia pulex.</title>
        <authorList>
            <person name="Colbourne J.K."/>
            <person name="Pfrender M.E."/>
            <person name="Gilbert D."/>
            <person name="Thomas W.K."/>
            <person name="Tucker A."/>
            <person name="Oakley T.H."/>
            <person name="Tokishita S."/>
            <person name="Aerts A."/>
            <person name="Arnold G.J."/>
            <person name="Basu M.K."/>
            <person name="Bauer D.J."/>
            <person name="Caceres C.E."/>
            <person name="Carmel L."/>
            <person name="Casola C."/>
            <person name="Choi J.H."/>
            <person name="Detter J.C."/>
            <person name="Dong Q."/>
            <person name="Dusheyko S."/>
            <person name="Eads B.D."/>
            <person name="Frohlich T."/>
            <person name="Geiler-Samerotte K.A."/>
            <person name="Gerlach D."/>
            <person name="Hatcher P."/>
            <person name="Jogdeo S."/>
            <person name="Krijgsveld J."/>
            <person name="Kriventseva E.V."/>
            <person name="Kultz D."/>
            <person name="Laforsch C."/>
            <person name="Lindquist E."/>
            <person name="Lopez J."/>
            <person name="Manak J.R."/>
            <person name="Muller J."/>
            <person name="Pangilinan J."/>
            <person name="Patwardhan R.P."/>
            <person name="Pitluck S."/>
            <person name="Pritham E.J."/>
            <person name="Rechtsteiner A."/>
            <person name="Rho M."/>
            <person name="Rogozin I.B."/>
            <person name="Sakarya O."/>
            <person name="Salamov A."/>
            <person name="Schaack S."/>
            <person name="Shapiro H."/>
            <person name="Shiga Y."/>
            <person name="Skalitzky C."/>
            <person name="Smith Z."/>
            <person name="Souvorov A."/>
            <person name="Sung W."/>
            <person name="Tang Z."/>
            <person name="Tsuchiya D."/>
            <person name="Tu H."/>
            <person name="Vos H."/>
            <person name="Wang M."/>
            <person name="Wolf Y.I."/>
            <person name="Yamagata H."/>
            <person name="Yamada T."/>
            <person name="Ye Y."/>
            <person name="Shaw J.R."/>
            <person name="Andrews J."/>
            <person name="Crease T.J."/>
            <person name="Tang H."/>
            <person name="Lucas S.M."/>
            <person name="Robertson H.M."/>
            <person name="Bork P."/>
            <person name="Koonin E.V."/>
            <person name="Zdobnov E.M."/>
            <person name="Grigoriev I.V."/>
            <person name="Lynch M."/>
            <person name="Boore J.L."/>
        </authorList>
    </citation>
    <scope>NUCLEOTIDE SEQUENCE [LARGE SCALE GENOMIC DNA]</scope>
</reference>
<dbReference type="SUPFAM" id="SSF55486">
    <property type="entry name" value="Metalloproteases ('zincins'), catalytic domain"/>
    <property type="match status" value="1"/>
</dbReference>
<keyword evidence="2 8" id="KW-0479">Metal-binding</keyword>
<evidence type="ECO:0000313" key="12">
    <source>
        <dbReference type="Proteomes" id="UP000000305"/>
    </source>
</evidence>
<feature type="domain" description="Peptidase M12B" evidence="10">
    <location>
        <begin position="82"/>
        <end position="298"/>
    </location>
</feature>
<keyword evidence="1" id="KW-0645">Protease</keyword>
<feature type="binding site" evidence="8">
    <location>
        <position position="259"/>
    </location>
    <ligand>
        <name>Zn(2+)</name>
        <dbReference type="ChEBI" id="CHEBI:29105"/>
        <note>catalytic</note>
    </ligand>
</feature>
<dbReference type="Pfam" id="PF01421">
    <property type="entry name" value="Reprolysin"/>
    <property type="match status" value="1"/>
</dbReference>
<proteinExistence type="predicted"/>
<dbReference type="GO" id="GO:0006508">
    <property type="term" value="P:proteolysis"/>
    <property type="evidence" value="ECO:0000318"/>
    <property type="project" value="GO_Central"/>
</dbReference>